<gene>
    <name evidence="5" type="ORF">VNE69_04192</name>
</gene>
<keyword evidence="3" id="KW-0648">Protein biosynthesis</keyword>
<comment type="similarity">
    <text evidence="1">Belongs to the eIF-2-beta/eIF-5 family.</text>
</comment>
<dbReference type="SMART" id="SM00653">
    <property type="entry name" value="eIF2B_5"/>
    <property type="match status" value="1"/>
</dbReference>
<dbReference type="InterPro" id="IPR016190">
    <property type="entry name" value="Transl_init_fac_IF2/IF5_Zn-bd"/>
</dbReference>
<organism evidence="5 6">
    <name type="scientific">Vairimorpha necatrix</name>
    <dbReference type="NCBI Taxonomy" id="6039"/>
    <lineage>
        <taxon>Eukaryota</taxon>
        <taxon>Fungi</taxon>
        <taxon>Fungi incertae sedis</taxon>
        <taxon>Microsporidia</taxon>
        <taxon>Nosematidae</taxon>
        <taxon>Vairimorpha</taxon>
    </lineage>
</organism>
<proteinExistence type="inferred from homology"/>
<dbReference type="GO" id="GO:0003743">
    <property type="term" value="F:translation initiation factor activity"/>
    <property type="evidence" value="ECO:0007669"/>
    <property type="project" value="UniProtKB-KW"/>
</dbReference>
<name>A0AAX4JBP3_9MICR</name>
<dbReference type="InterPro" id="IPR002735">
    <property type="entry name" value="Transl_init_fac_IF2/IF5_dom"/>
</dbReference>
<evidence type="ECO:0000256" key="2">
    <source>
        <dbReference type="ARBA" id="ARBA00022540"/>
    </source>
</evidence>
<dbReference type="SUPFAM" id="SSF100966">
    <property type="entry name" value="Translation initiation factor 2 beta, aIF2beta, N-terminal domain"/>
    <property type="match status" value="1"/>
</dbReference>
<dbReference type="KEGG" id="vnx:VNE69_04192"/>
<dbReference type="Proteomes" id="UP001334084">
    <property type="component" value="Chromosome 4"/>
</dbReference>
<accession>A0AAX4JBP3</accession>
<feature type="domain" description="Translation initiation factor IF2/IF5" evidence="4">
    <location>
        <begin position="71"/>
        <end position="178"/>
    </location>
</feature>
<dbReference type="AlphaFoldDB" id="A0AAX4JBP3"/>
<dbReference type="Gene3D" id="3.30.30.170">
    <property type="match status" value="1"/>
</dbReference>
<evidence type="ECO:0000313" key="6">
    <source>
        <dbReference type="Proteomes" id="UP001334084"/>
    </source>
</evidence>
<dbReference type="EMBL" id="CP142729">
    <property type="protein sequence ID" value="WUR03370.1"/>
    <property type="molecule type" value="Genomic_DNA"/>
</dbReference>
<dbReference type="PANTHER" id="PTHR23001:SF3">
    <property type="entry name" value="EUKARYOTIC TRANSLATION INITIATION FACTOR 2 SUBUNIT 2"/>
    <property type="match status" value="1"/>
</dbReference>
<protein>
    <submittedName>
        <fullName evidence="5">Eukaryotic translation initiation factor 2 subunit beta</fullName>
    </submittedName>
</protein>
<dbReference type="Pfam" id="PF01873">
    <property type="entry name" value="eIF-5_eIF-2B"/>
    <property type="match status" value="1"/>
</dbReference>
<evidence type="ECO:0000256" key="3">
    <source>
        <dbReference type="ARBA" id="ARBA00022917"/>
    </source>
</evidence>
<reference evidence="5" key="1">
    <citation type="journal article" date="2024" name="BMC Genomics">
        <title>Functional annotation of a divergent genome using sequence and structure-based similarity.</title>
        <authorList>
            <person name="Svedberg D."/>
            <person name="Winiger R.R."/>
            <person name="Berg A."/>
            <person name="Sharma H."/>
            <person name="Tellgren-Roth C."/>
            <person name="Debrunner-Vossbrinck B.A."/>
            <person name="Vossbrinck C.R."/>
            <person name="Barandun J."/>
        </authorList>
    </citation>
    <scope>NUCLEOTIDE SEQUENCE</scope>
    <source>
        <strain evidence="5">Illinois isolate</strain>
    </source>
</reference>
<dbReference type="PANTHER" id="PTHR23001">
    <property type="entry name" value="EUKARYOTIC TRANSLATION INITIATION FACTOR"/>
    <property type="match status" value="1"/>
</dbReference>
<evidence type="ECO:0000259" key="4">
    <source>
        <dbReference type="SMART" id="SM00653"/>
    </source>
</evidence>
<evidence type="ECO:0000313" key="5">
    <source>
        <dbReference type="EMBL" id="WUR03370.1"/>
    </source>
</evidence>
<dbReference type="InterPro" id="IPR045196">
    <property type="entry name" value="IF2/IF5"/>
</dbReference>
<sequence>MSDSSSSEIEELGINLKEFSMKRQTRLGSRKTTQSTKQEDDLIDTPTELQYYTLLKNAMSILKKDKEDRSSNKLRLPLEVKREGIRTKVNIVEIADILDREVFHITKFITSELMAEGSVKDDGYLWIKGNFLKAKIQEVLRKFIENFVVCKSCDGIEDTAIIKEQRLFYLQCNKCGGRHCVGNDIDGLSSKSGVKPKLRGII</sequence>
<keyword evidence="2 5" id="KW-0396">Initiation factor</keyword>
<dbReference type="GeneID" id="90541182"/>
<dbReference type="RefSeq" id="XP_065329515.1">
    <property type="nucleotide sequence ID" value="XM_065473443.1"/>
</dbReference>
<keyword evidence="6" id="KW-1185">Reference proteome</keyword>
<dbReference type="SUPFAM" id="SSF75689">
    <property type="entry name" value="Zinc-binding domain of translation initiation factor 2 beta"/>
    <property type="match status" value="1"/>
</dbReference>
<evidence type="ECO:0000256" key="1">
    <source>
        <dbReference type="ARBA" id="ARBA00010397"/>
    </source>
</evidence>
<dbReference type="InterPro" id="IPR016189">
    <property type="entry name" value="Transl_init_fac_IF2/IF5_N"/>
</dbReference>